<keyword evidence="2" id="KW-0812">Transmembrane</keyword>
<evidence type="ECO:0000313" key="4">
    <source>
        <dbReference type="Proteomes" id="UP000309389"/>
    </source>
</evidence>
<evidence type="ECO:0000256" key="1">
    <source>
        <dbReference type="SAM" id="MobiDB-lite"/>
    </source>
</evidence>
<feature type="transmembrane region" description="Helical" evidence="2">
    <location>
        <begin position="41"/>
        <end position="62"/>
    </location>
</feature>
<feature type="region of interest" description="Disordered" evidence="1">
    <location>
        <begin position="106"/>
        <end position="128"/>
    </location>
</feature>
<gene>
    <name evidence="3" type="ORF">E5222_08390</name>
</gene>
<organism evidence="3 4">
    <name type="scientific">Alteraurantiacibacter aquimixticola</name>
    <dbReference type="NCBI Taxonomy" id="2489173"/>
    <lineage>
        <taxon>Bacteria</taxon>
        <taxon>Pseudomonadati</taxon>
        <taxon>Pseudomonadota</taxon>
        <taxon>Alphaproteobacteria</taxon>
        <taxon>Sphingomonadales</taxon>
        <taxon>Erythrobacteraceae</taxon>
        <taxon>Alteraurantiacibacter</taxon>
    </lineage>
</organism>
<proteinExistence type="predicted"/>
<name>A0A4T3F054_9SPHN</name>
<keyword evidence="2" id="KW-1133">Transmembrane helix</keyword>
<reference evidence="3 4" key="1">
    <citation type="submission" date="2019-04" db="EMBL/GenBank/DDBJ databases">
        <title>Altererythrobacter aquimixticola sp. nov., isolated from sediment of junction between the ocean and a freshwater spring.</title>
        <authorList>
            <person name="Yoon J.-H."/>
        </authorList>
    </citation>
    <scope>NUCLEOTIDE SEQUENCE [LARGE SCALE GENOMIC DNA]</scope>
    <source>
        <strain evidence="3 4">SSKS-13</strain>
    </source>
</reference>
<sequence>MIETLAILGGIALFPAMAAGLSLGFHLFTPHWSRKKRIGRAALLATLVPMMLPLVAILFEAASGGLGDAEDLVLSLLAILSLTAIAGAVLALPSAWYVSERLTRRDGEAPPPAIEHDEDVPALTGTGA</sequence>
<evidence type="ECO:0000256" key="2">
    <source>
        <dbReference type="SAM" id="Phobius"/>
    </source>
</evidence>
<dbReference type="Proteomes" id="UP000309389">
    <property type="component" value="Unassembled WGS sequence"/>
</dbReference>
<keyword evidence="2" id="KW-0472">Membrane</keyword>
<evidence type="ECO:0000313" key="3">
    <source>
        <dbReference type="EMBL" id="TIX50294.1"/>
    </source>
</evidence>
<dbReference type="AlphaFoldDB" id="A0A4T3F054"/>
<keyword evidence="4" id="KW-1185">Reference proteome</keyword>
<accession>A0A4T3F054</accession>
<dbReference type="RefSeq" id="WP_136693314.1">
    <property type="nucleotide sequence ID" value="NZ_SSHH01000002.1"/>
</dbReference>
<protein>
    <submittedName>
        <fullName evidence="3">Uncharacterized protein</fullName>
    </submittedName>
</protein>
<comment type="caution">
    <text evidence="3">The sequence shown here is derived from an EMBL/GenBank/DDBJ whole genome shotgun (WGS) entry which is preliminary data.</text>
</comment>
<feature type="transmembrane region" description="Helical" evidence="2">
    <location>
        <begin position="74"/>
        <end position="98"/>
    </location>
</feature>
<feature type="transmembrane region" description="Helical" evidence="2">
    <location>
        <begin position="6"/>
        <end position="29"/>
    </location>
</feature>
<dbReference type="EMBL" id="SSHH01000002">
    <property type="protein sequence ID" value="TIX50294.1"/>
    <property type="molecule type" value="Genomic_DNA"/>
</dbReference>